<keyword evidence="2" id="KW-1185">Reference proteome</keyword>
<protein>
    <submittedName>
        <fullName evidence="1">Putative transposase/invertase (TIGR01784 family)</fullName>
    </submittedName>
</protein>
<reference evidence="1 2" key="1">
    <citation type="submission" date="2018-10" db="EMBL/GenBank/DDBJ databases">
        <title>Genomic Encyclopedia of Archaeal and Bacterial Type Strains, Phase II (KMG-II): from individual species to whole genera.</title>
        <authorList>
            <person name="Goeker M."/>
        </authorList>
    </citation>
    <scope>NUCLEOTIDE SEQUENCE [LARGE SCALE GENOMIC DNA]</scope>
    <source>
        <strain evidence="1 2">DSM 18602</strain>
    </source>
</reference>
<proteinExistence type="predicted"/>
<comment type="caution">
    <text evidence="1">The sequence shown here is derived from an EMBL/GenBank/DDBJ whole genome shotgun (WGS) entry which is preliminary data.</text>
</comment>
<dbReference type="PANTHER" id="PTHR34613:SF1">
    <property type="entry name" value="SLL6017 PROTEIN"/>
    <property type="match status" value="1"/>
</dbReference>
<dbReference type="RefSeq" id="WP_121198389.1">
    <property type="nucleotide sequence ID" value="NZ_RBKU01000001.1"/>
</dbReference>
<dbReference type="PANTHER" id="PTHR34613">
    <property type="entry name" value="SLL0800 PROTEIN"/>
    <property type="match status" value="1"/>
</dbReference>
<accession>A0A495J292</accession>
<organism evidence="1 2">
    <name type="scientific">Mucilaginibacter gracilis</name>
    <dbReference type="NCBI Taxonomy" id="423350"/>
    <lineage>
        <taxon>Bacteria</taxon>
        <taxon>Pseudomonadati</taxon>
        <taxon>Bacteroidota</taxon>
        <taxon>Sphingobacteriia</taxon>
        <taxon>Sphingobacteriales</taxon>
        <taxon>Sphingobacteriaceae</taxon>
        <taxon>Mucilaginibacter</taxon>
    </lineage>
</organism>
<sequence>MAKIKDSNRTNRYDKIFRENMEIALPGVIRYLLGLDIVSSEEVPDEIQHTKERKPDLLKKVVDADGRNYILHIEYQAKADKDMVYRMAEYSIMLQWKYRTDIKQYVVFIGAGSPKMTESIEKEDFYFRYHLLSLSSVDYKIFLSANEPEEKLLAVLADFKNDDPVIALKSILTEVKSFAKSDLAEDRYFNQLRILVQLRNLETQFDEAMETVTKFFKEEKDPLYKRGEAKGKEEGEHLKAVAIAKELKSEGLANDFIAKTTKLSIEEVEKL</sequence>
<dbReference type="Proteomes" id="UP000268007">
    <property type="component" value="Unassembled WGS sequence"/>
</dbReference>
<dbReference type="OrthoDB" id="714214at2"/>
<dbReference type="AlphaFoldDB" id="A0A495J292"/>
<gene>
    <name evidence="1" type="ORF">BDD43_3012</name>
</gene>
<dbReference type="EMBL" id="RBKU01000001">
    <property type="protein sequence ID" value="RKR82822.1"/>
    <property type="molecule type" value="Genomic_DNA"/>
</dbReference>
<evidence type="ECO:0000313" key="2">
    <source>
        <dbReference type="Proteomes" id="UP000268007"/>
    </source>
</evidence>
<name>A0A495J292_9SPHI</name>
<evidence type="ECO:0000313" key="1">
    <source>
        <dbReference type="EMBL" id="RKR82822.1"/>
    </source>
</evidence>